<proteinExistence type="inferred from homology"/>
<name>A0A6L7GF23_9SPHN</name>
<gene>
    <name evidence="3" type="ORF">GRI44_00460</name>
</gene>
<dbReference type="Pfam" id="PF03981">
    <property type="entry name" value="Ubiq_cyt_C_chap"/>
    <property type="match status" value="1"/>
</dbReference>
<evidence type="ECO:0000313" key="3">
    <source>
        <dbReference type="EMBL" id="MXP13241.1"/>
    </source>
</evidence>
<dbReference type="OrthoDB" id="7158889at2"/>
<dbReference type="Proteomes" id="UP000473531">
    <property type="component" value="Unassembled WGS sequence"/>
</dbReference>
<protein>
    <recommendedName>
        <fullName evidence="2">Ubiquinol-cytochrome c chaperone domain-containing protein</fullName>
    </recommendedName>
</protein>
<comment type="similarity">
    <text evidence="1">Belongs to the UPF0174 family.</text>
</comment>
<sequence>MSFLSRLLGTQPDPKDALRPLWHRTVRIAREPEWYLDCGVPDTIEGRYDMITTVLSVLLLRMEQDEALVTPSVRLTELFVDDMDGQLREQGIGDPALGKHMGRMVSAMGGRLGAFREAFAEGGAALENAIVRNISLADGATPAALASRLRELARQLETIPAQSLLAAEIVR</sequence>
<evidence type="ECO:0000256" key="1">
    <source>
        <dbReference type="ARBA" id="ARBA00006436"/>
    </source>
</evidence>
<dbReference type="InterPro" id="IPR021150">
    <property type="entry name" value="Ubiq_cyt_c_chap"/>
</dbReference>
<evidence type="ECO:0000313" key="4">
    <source>
        <dbReference type="Proteomes" id="UP000473531"/>
    </source>
</evidence>
<dbReference type="RefSeq" id="WP_160599362.1">
    <property type="nucleotide sequence ID" value="NZ_WTYU01000001.1"/>
</dbReference>
<evidence type="ECO:0000259" key="2">
    <source>
        <dbReference type="Pfam" id="PF03981"/>
    </source>
</evidence>
<accession>A0A6L7GF23</accession>
<keyword evidence="4" id="KW-1185">Reference proteome</keyword>
<reference evidence="3 4" key="1">
    <citation type="submission" date="2019-12" db="EMBL/GenBank/DDBJ databases">
        <title>Genomic-based taxomic classification of the family Erythrobacteraceae.</title>
        <authorList>
            <person name="Xu L."/>
        </authorList>
    </citation>
    <scope>NUCLEOTIDE SEQUENCE [LARGE SCALE GENOMIC DNA]</scope>
    <source>
        <strain evidence="3 4">KCTC 52259</strain>
    </source>
</reference>
<dbReference type="AlphaFoldDB" id="A0A6L7GF23"/>
<comment type="caution">
    <text evidence="3">The sequence shown here is derived from an EMBL/GenBank/DDBJ whole genome shotgun (WGS) entry which is preliminary data.</text>
</comment>
<dbReference type="EMBL" id="WTYU01000001">
    <property type="protein sequence ID" value="MXP13241.1"/>
    <property type="molecule type" value="Genomic_DNA"/>
</dbReference>
<feature type="domain" description="Ubiquinol-cytochrome c chaperone" evidence="2">
    <location>
        <begin position="37"/>
        <end position="168"/>
    </location>
</feature>
<organism evidence="3 4">
    <name type="scientific">Allopontixanthobacter confluentis</name>
    <dbReference type="NCBI Taxonomy" id="1849021"/>
    <lineage>
        <taxon>Bacteria</taxon>
        <taxon>Pseudomonadati</taxon>
        <taxon>Pseudomonadota</taxon>
        <taxon>Alphaproteobacteria</taxon>
        <taxon>Sphingomonadales</taxon>
        <taxon>Erythrobacteraceae</taxon>
        <taxon>Allopontixanthobacter</taxon>
    </lineage>
</organism>